<protein>
    <submittedName>
        <fullName evidence="2">Uncharacterized protein</fullName>
    </submittedName>
</protein>
<sequence length="107" mass="11721">MTRLEEIQIKREFYKKLTKKLERIAQGELTLTDYIAEVGEKLERLDSELMEMIGRQMQLDSDNNRSFSFGGGDFGGGGSGGSYDSDSSYNSGRSGDSSSDSGAAGWD</sequence>
<organism evidence="2 3">
    <name type="scientific">Arsenicibacter rosenii</name>
    <dbReference type="NCBI Taxonomy" id="1750698"/>
    <lineage>
        <taxon>Bacteria</taxon>
        <taxon>Pseudomonadati</taxon>
        <taxon>Bacteroidota</taxon>
        <taxon>Cytophagia</taxon>
        <taxon>Cytophagales</taxon>
        <taxon>Spirosomataceae</taxon>
        <taxon>Arsenicibacter</taxon>
    </lineage>
</organism>
<feature type="compositionally biased region" description="Low complexity" evidence="1">
    <location>
        <begin position="82"/>
        <end position="107"/>
    </location>
</feature>
<evidence type="ECO:0000313" key="3">
    <source>
        <dbReference type="Proteomes" id="UP000181790"/>
    </source>
</evidence>
<dbReference type="RefSeq" id="WP_071502643.1">
    <property type="nucleotide sequence ID" value="NZ_MORL01000003.1"/>
</dbReference>
<dbReference type="AlphaFoldDB" id="A0A1S2VM52"/>
<reference evidence="2 3" key="1">
    <citation type="submission" date="2016-10" db="EMBL/GenBank/DDBJ databases">
        <title>Arsenicibacter rosenii gen. nov., sp. nov., an efficient arsenic-methylating bacterium isolated from an arsenic-contaminated paddy soil.</title>
        <authorList>
            <person name="Huang K."/>
        </authorList>
    </citation>
    <scope>NUCLEOTIDE SEQUENCE [LARGE SCALE GENOMIC DNA]</scope>
    <source>
        <strain evidence="2 3">SM-1</strain>
    </source>
</reference>
<comment type="caution">
    <text evidence="2">The sequence shown here is derived from an EMBL/GenBank/DDBJ whole genome shotgun (WGS) entry which is preliminary data.</text>
</comment>
<dbReference type="EMBL" id="MORL01000003">
    <property type="protein sequence ID" value="OIN59842.1"/>
    <property type="molecule type" value="Genomic_DNA"/>
</dbReference>
<accession>A0A1S2VM52</accession>
<keyword evidence="3" id="KW-1185">Reference proteome</keyword>
<dbReference type="Proteomes" id="UP000181790">
    <property type="component" value="Unassembled WGS sequence"/>
</dbReference>
<evidence type="ECO:0000313" key="2">
    <source>
        <dbReference type="EMBL" id="OIN59842.1"/>
    </source>
</evidence>
<gene>
    <name evidence="2" type="ORF">BLX24_08260</name>
</gene>
<proteinExistence type="predicted"/>
<name>A0A1S2VM52_9BACT</name>
<evidence type="ECO:0000256" key="1">
    <source>
        <dbReference type="SAM" id="MobiDB-lite"/>
    </source>
</evidence>
<feature type="region of interest" description="Disordered" evidence="1">
    <location>
        <begin position="61"/>
        <end position="107"/>
    </location>
</feature>
<feature type="compositionally biased region" description="Gly residues" evidence="1">
    <location>
        <begin position="69"/>
        <end position="81"/>
    </location>
</feature>